<feature type="coiled-coil region" evidence="1">
    <location>
        <begin position="169"/>
        <end position="196"/>
    </location>
</feature>
<dbReference type="EMBL" id="UYRU01049120">
    <property type="protein sequence ID" value="VDN10428.1"/>
    <property type="molecule type" value="Genomic_DNA"/>
</dbReference>
<evidence type="ECO:0000313" key="3">
    <source>
        <dbReference type="Proteomes" id="UP000281553"/>
    </source>
</evidence>
<gene>
    <name evidence="2" type="ORF">DILT_LOCUS6259</name>
</gene>
<name>A0A3P7LKQ3_DIBLA</name>
<evidence type="ECO:0000256" key="1">
    <source>
        <dbReference type="SAM" id="Coils"/>
    </source>
</evidence>
<organism evidence="2 3">
    <name type="scientific">Dibothriocephalus latus</name>
    <name type="common">Fish tapeworm</name>
    <name type="synonym">Diphyllobothrium latum</name>
    <dbReference type="NCBI Taxonomy" id="60516"/>
    <lineage>
        <taxon>Eukaryota</taxon>
        <taxon>Metazoa</taxon>
        <taxon>Spiralia</taxon>
        <taxon>Lophotrochozoa</taxon>
        <taxon>Platyhelminthes</taxon>
        <taxon>Cestoda</taxon>
        <taxon>Eucestoda</taxon>
        <taxon>Diphyllobothriidea</taxon>
        <taxon>Diphyllobothriidae</taxon>
        <taxon>Dibothriocephalus</taxon>
    </lineage>
</organism>
<sequence>MEPPFSASASPGLTHRRLLFNSEIPLLEVLIKLLEEIYRPSLQDIGIQAGSDTGVSFYEGQLRRIDQKFQSKQLLDIESTRAAFEERIRHCRYEIEAELQKSYSEKLETFKKLRLEEMRQEVEAKMAEQFSAKRQQLEALHTAERARLDERERHLNELSQKSREVGERTAFLQRQALEAEIQAARAQTEKARAREMELERPKYASLLSEPALFDTETIALNPAFGELCYEVEQNVAVVFMNLDFKVAGTETFPCFKVMETISGHIC</sequence>
<dbReference type="PANTHER" id="PTHR39063">
    <property type="entry name" value="ORAL-FACIAL-DIGITAL SYNDROME 1 PROTEIN HOMOLOG"/>
    <property type="match status" value="1"/>
</dbReference>
<accession>A0A3P7LKQ3</accession>
<reference evidence="2 3" key="1">
    <citation type="submission" date="2018-11" db="EMBL/GenBank/DDBJ databases">
        <authorList>
            <consortium name="Pathogen Informatics"/>
        </authorList>
    </citation>
    <scope>NUCLEOTIDE SEQUENCE [LARGE SCALE GENOMIC DNA]</scope>
</reference>
<dbReference type="OrthoDB" id="206339at2759"/>
<dbReference type="GO" id="GO:0005576">
    <property type="term" value="C:extracellular region"/>
    <property type="evidence" value="ECO:0007669"/>
    <property type="project" value="GOC"/>
</dbReference>
<protein>
    <submittedName>
        <fullName evidence="2">Uncharacterized protein</fullName>
    </submittedName>
</protein>
<keyword evidence="1" id="KW-0175">Coiled coil</keyword>
<keyword evidence="3" id="KW-1185">Reference proteome</keyword>
<dbReference type="GO" id="GO:0005813">
    <property type="term" value="C:centrosome"/>
    <property type="evidence" value="ECO:0007669"/>
    <property type="project" value="TreeGrafter"/>
</dbReference>
<proteinExistence type="predicted"/>
<dbReference type="GO" id="GO:0036064">
    <property type="term" value="C:ciliary basal body"/>
    <property type="evidence" value="ECO:0007669"/>
    <property type="project" value="TreeGrafter"/>
</dbReference>
<dbReference type="Proteomes" id="UP000281553">
    <property type="component" value="Unassembled WGS sequence"/>
</dbReference>
<dbReference type="InterPro" id="IPR055289">
    <property type="entry name" value="OFD1"/>
</dbReference>
<dbReference type="AlphaFoldDB" id="A0A3P7LKQ3"/>
<dbReference type="GO" id="GO:0060287">
    <property type="term" value="P:epithelial cilium movement involved in determination of left/right asymmetry"/>
    <property type="evidence" value="ECO:0007669"/>
    <property type="project" value="TreeGrafter"/>
</dbReference>
<evidence type="ECO:0000313" key="2">
    <source>
        <dbReference type="EMBL" id="VDN10428.1"/>
    </source>
</evidence>
<dbReference type="PANTHER" id="PTHR39063:SF1">
    <property type="entry name" value="OFD1 CENTRIOLE AND CENTRIOLAR SATELLITE PROTEIN"/>
    <property type="match status" value="1"/>
</dbReference>